<dbReference type="Proteomes" id="UP000299102">
    <property type="component" value="Unassembled WGS sequence"/>
</dbReference>
<evidence type="ECO:0000313" key="1">
    <source>
        <dbReference type="EMBL" id="GBP53970.1"/>
    </source>
</evidence>
<sequence>MFELNINESPRGRPMTAVSGSWAVIETVTHIDSMRRRCVIPETVRSGATPSAVRLPRNDIEHTMKSYLLRSMKRESLGNFMTCLTPISSSAEREPRIRQGKIVSPFIIRSFNQERRPAEAARRERPRHVGDAAAFAAALIVRKICSRHLVDAHLPFRGNT</sequence>
<dbReference type="EMBL" id="BGZK01000637">
    <property type="protein sequence ID" value="GBP53970.1"/>
    <property type="molecule type" value="Genomic_DNA"/>
</dbReference>
<gene>
    <name evidence="1" type="ORF">EVAR_36853_1</name>
</gene>
<evidence type="ECO:0000313" key="2">
    <source>
        <dbReference type="Proteomes" id="UP000299102"/>
    </source>
</evidence>
<accession>A0A4C1WSZ6</accession>
<proteinExistence type="predicted"/>
<protein>
    <submittedName>
        <fullName evidence="1">Uncharacterized protein</fullName>
    </submittedName>
</protein>
<keyword evidence="2" id="KW-1185">Reference proteome</keyword>
<dbReference type="AlphaFoldDB" id="A0A4C1WSZ6"/>
<comment type="caution">
    <text evidence="1">The sequence shown here is derived from an EMBL/GenBank/DDBJ whole genome shotgun (WGS) entry which is preliminary data.</text>
</comment>
<reference evidence="1 2" key="1">
    <citation type="journal article" date="2019" name="Commun. Biol.">
        <title>The bagworm genome reveals a unique fibroin gene that provides high tensile strength.</title>
        <authorList>
            <person name="Kono N."/>
            <person name="Nakamura H."/>
            <person name="Ohtoshi R."/>
            <person name="Tomita M."/>
            <person name="Numata K."/>
            <person name="Arakawa K."/>
        </authorList>
    </citation>
    <scope>NUCLEOTIDE SEQUENCE [LARGE SCALE GENOMIC DNA]</scope>
</reference>
<name>A0A4C1WSZ6_EUMVA</name>
<organism evidence="1 2">
    <name type="scientific">Eumeta variegata</name>
    <name type="common">Bagworm moth</name>
    <name type="synonym">Eumeta japonica</name>
    <dbReference type="NCBI Taxonomy" id="151549"/>
    <lineage>
        <taxon>Eukaryota</taxon>
        <taxon>Metazoa</taxon>
        <taxon>Ecdysozoa</taxon>
        <taxon>Arthropoda</taxon>
        <taxon>Hexapoda</taxon>
        <taxon>Insecta</taxon>
        <taxon>Pterygota</taxon>
        <taxon>Neoptera</taxon>
        <taxon>Endopterygota</taxon>
        <taxon>Lepidoptera</taxon>
        <taxon>Glossata</taxon>
        <taxon>Ditrysia</taxon>
        <taxon>Tineoidea</taxon>
        <taxon>Psychidae</taxon>
        <taxon>Oiketicinae</taxon>
        <taxon>Eumeta</taxon>
    </lineage>
</organism>